<dbReference type="SUPFAM" id="SSF53474">
    <property type="entry name" value="alpha/beta-Hydrolases"/>
    <property type="match status" value="1"/>
</dbReference>
<dbReference type="GO" id="GO:0008236">
    <property type="term" value="F:serine-type peptidase activity"/>
    <property type="evidence" value="ECO:0007669"/>
    <property type="project" value="InterPro"/>
</dbReference>
<feature type="domain" description="Peptidase S9 prolyl oligopeptidase catalytic" evidence="1">
    <location>
        <begin position="156"/>
        <end position="299"/>
    </location>
</feature>
<dbReference type="RefSeq" id="WP_231062000.1">
    <property type="nucleotide sequence ID" value="NZ_JAJNOR010000002.1"/>
</dbReference>
<evidence type="ECO:0000313" key="3">
    <source>
        <dbReference type="Proteomes" id="UP001299265"/>
    </source>
</evidence>
<sequence length="323" mass="36150">MKKGLDSWGESGPFFMDGKVEELSMRKWMKYLAGAGGILTAADLLSSWFIFQGLLGSQKSGGLRDNRDGQTDDCIGEELEIRAFDGTKLSGLLTGREASDKTVVFVHGYRGNGLRDGRAFVPMYDRYGFQVLLVDDRCHGKSEGNYMGFGCLDRLDCQSWCRYLVERFGEKHKIILHGVSMGAAAVLSSLGEKLPSQVKCAVSDCSFANGWEELRHQLRKRYHLPAFPILNTVELYCRWKAGYSLKEYSPVTQVEKSEIPVLFIHGDADELVPVTMAYQLYHACASEKRLYIASGAAHAKSYQSDEAVYEKIVRQFLKDSGVM</sequence>
<dbReference type="InterPro" id="IPR052920">
    <property type="entry name" value="DNA-binding_regulatory"/>
</dbReference>
<dbReference type="Gene3D" id="3.40.50.1820">
    <property type="entry name" value="alpha/beta hydrolase"/>
    <property type="match status" value="1"/>
</dbReference>
<evidence type="ECO:0000313" key="2">
    <source>
        <dbReference type="EMBL" id="MCD2492082.1"/>
    </source>
</evidence>
<dbReference type="GO" id="GO:0006508">
    <property type="term" value="P:proteolysis"/>
    <property type="evidence" value="ECO:0007669"/>
    <property type="project" value="InterPro"/>
</dbReference>
<accession>A0AAP2RHH9</accession>
<dbReference type="Proteomes" id="UP001299265">
    <property type="component" value="Unassembled WGS sequence"/>
</dbReference>
<organism evidence="2 3">
    <name type="scientific">Lientehia hominis</name>
    <dbReference type="NCBI Taxonomy" id="2897778"/>
    <lineage>
        <taxon>Bacteria</taxon>
        <taxon>Bacillati</taxon>
        <taxon>Bacillota</taxon>
        <taxon>Clostridia</taxon>
        <taxon>Lachnospirales</taxon>
        <taxon>Lachnospiraceae</taxon>
        <taxon>Lientehia</taxon>
    </lineage>
</organism>
<dbReference type="InterPro" id="IPR001375">
    <property type="entry name" value="Peptidase_S9_cat"/>
</dbReference>
<dbReference type="AlphaFoldDB" id="A0AAP2RHH9"/>
<protein>
    <submittedName>
        <fullName evidence="2">Alpha/beta hydrolase</fullName>
    </submittedName>
</protein>
<name>A0AAP2RHH9_9FIRM</name>
<proteinExistence type="predicted"/>
<keyword evidence="2" id="KW-0378">Hydrolase</keyword>
<dbReference type="EMBL" id="JAJNOR010000002">
    <property type="protein sequence ID" value="MCD2492082.1"/>
    <property type="molecule type" value="Genomic_DNA"/>
</dbReference>
<dbReference type="PANTHER" id="PTHR43358">
    <property type="entry name" value="ALPHA/BETA-HYDROLASE"/>
    <property type="match status" value="1"/>
</dbReference>
<reference evidence="2 3" key="1">
    <citation type="submission" date="2021-11" db="EMBL/GenBank/DDBJ databases">
        <title>Lacrimispora sp. nov. NSJ-141 isolated from human feces.</title>
        <authorList>
            <person name="Abdugheni R."/>
        </authorList>
    </citation>
    <scope>NUCLEOTIDE SEQUENCE [LARGE SCALE GENOMIC DNA]</scope>
    <source>
        <strain evidence="2 3">NSJ-141</strain>
    </source>
</reference>
<dbReference type="InterPro" id="IPR029058">
    <property type="entry name" value="AB_hydrolase_fold"/>
</dbReference>
<gene>
    <name evidence="2" type="ORF">LQE92_05510</name>
</gene>
<keyword evidence="3" id="KW-1185">Reference proteome</keyword>
<evidence type="ECO:0000259" key="1">
    <source>
        <dbReference type="Pfam" id="PF00326"/>
    </source>
</evidence>
<dbReference type="PANTHER" id="PTHR43358:SF4">
    <property type="entry name" value="ALPHA_BETA HYDROLASE FOLD-1 DOMAIN-CONTAINING PROTEIN"/>
    <property type="match status" value="1"/>
</dbReference>
<comment type="caution">
    <text evidence="2">The sequence shown here is derived from an EMBL/GenBank/DDBJ whole genome shotgun (WGS) entry which is preliminary data.</text>
</comment>
<dbReference type="Pfam" id="PF00326">
    <property type="entry name" value="Peptidase_S9"/>
    <property type="match status" value="1"/>
</dbReference>